<dbReference type="Proteomes" id="UP000243459">
    <property type="component" value="Chromosome 5"/>
</dbReference>
<dbReference type="GO" id="GO:0030036">
    <property type="term" value="P:actin cytoskeleton organization"/>
    <property type="evidence" value="ECO:0007669"/>
    <property type="project" value="InterPro"/>
</dbReference>
<dbReference type="OMA" id="FYGADTI"/>
<name>A0A5P1EUH4_ASPOF</name>
<gene>
    <name evidence="3" type="ORF">A4U43_C05F25800</name>
</gene>
<protein>
    <submittedName>
        <fullName evidence="3">Uncharacterized protein</fullName>
    </submittedName>
</protein>
<feature type="transmembrane region" description="Helical" evidence="2">
    <location>
        <begin position="360"/>
        <end position="386"/>
    </location>
</feature>
<keyword evidence="2" id="KW-1133">Transmembrane helix</keyword>
<dbReference type="PANTHER" id="PTHR38537:SF8">
    <property type="entry name" value="FILAMIN-A"/>
    <property type="match status" value="1"/>
</dbReference>
<proteinExistence type="predicted"/>
<dbReference type="Gramene" id="ONK69698">
    <property type="protein sequence ID" value="ONK69698"/>
    <property type="gene ID" value="A4U43_C05F25800"/>
</dbReference>
<evidence type="ECO:0000256" key="1">
    <source>
        <dbReference type="ARBA" id="ARBA00022737"/>
    </source>
</evidence>
<evidence type="ECO:0000313" key="4">
    <source>
        <dbReference type="Proteomes" id="UP000243459"/>
    </source>
</evidence>
<sequence length="414" mass="46361">MKPLHGSLLQYGNLFRYTPHRGFFGNDSFFYTFSDTNQNNATGTTFISVLCRPPQFVSLPVRLHVIEDVINPKFGGFTGLEIMYSDFWENVSLTIRAQSGTAFLAPMQMQFRHQFESLPSVSRGGKLQKDLILFGRVEMINYALQSIQYLGNENFYGNDIISLHTMNKNGVETSRVSVFVEPINDPPIIYAPKFIILGRKEASNGLQIFDKQRDTFEFSIGDTDIFSFPGNKSHLAVIISLEVNDGVLSTSLPGHLIKTAELKTTSSSQWKPLQTFVTISNHFVLKGKGIRFQGTAGDCNNAMQQLFYHGAHQGAILTITVNDLGNYGCYLDCTDMTSLPFCTEVTVNLIKTRPIGSLTALLLGSAIILEIVMMLLLGGALLLFICKCMTALHRERSDENRRKREPPREEQIDN</sequence>
<keyword evidence="4" id="KW-1185">Reference proteome</keyword>
<keyword evidence="2" id="KW-0812">Transmembrane</keyword>
<evidence type="ECO:0000256" key="2">
    <source>
        <dbReference type="SAM" id="Phobius"/>
    </source>
</evidence>
<dbReference type="InterPro" id="IPR044801">
    <property type="entry name" value="Filamin"/>
</dbReference>
<organism evidence="3 4">
    <name type="scientific">Asparagus officinalis</name>
    <name type="common">Garden asparagus</name>
    <dbReference type="NCBI Taxonomy" id="4686"/>
    <lineage>
        <taxon>Eukaryota</taxon>
        <taxon>Viridiplantae</taxon>
        <taxon>Streptophyta</taxon>
        <taxon>Embryophyta</taxon>
        <taxon>Tracheophyta</taxon>
        <taxon>Spermatophyta</taxon>
        <taxon>Magnoliopsida</taxon>
        <taxon>Liliopsida</taxon>
        <taxon>Asparagales</taxon>
        <taxon>Asparagaceae</taxon>
        <taxon>Asparagoideae</taxon>
        <taxon>Asparagus</taxon>
    </lineage>
</organism>
<dbReference type="GO" id="GO:0048235">
    <property type="term" value="P:pollen sperm cell differentiation"/>
    <property type="evidence" value="ECO:0007669"/>
    <property type="project" value="TreeGrafter"/>
</dbReference>
<dbReference type="Pfam" id="PF17963">
    <property type="entry name" value="Big_9"/>
    <property type="match status" value="1"/>
</dbReference>
<evidence type="ECO:0000313" key="3">
    <source>
        <dbReference type="EMBL" id="ONK69698.1"/>
    </source>
</evidence>
<reference evidence="4" key="1">
    <citation type="journal article" date="2017" name="Nat. Commun.">
        <title>The asparagus genome sheds light on the origin and evolution of a young Y chromosome.</title>
        <authorList>
            <person name="Harkess A."/>
            <person name="Zhou J."/>
            <person name="Xu C."/>
            <person name="Bowers J.E."/>
            <person name="Van der Hulst R."/>
            <person name="Ayyampalayam S."/>
            <person name="Mercati F."/>
            <person name="Riccardi P."/>
            <person name="McKain M.R."/>
            <person name="Kakrana A."/>
            <person name="Tang H."/>
            <person name="Ray J."/>
            <person name="Groenendijk J."/>
            <person name="Arikit S."/>
            <person name="Mathioni S.M."/>
            <person name="Nakano M."/>
            <person name="Shan H."/>
            <person name="Telgmann-Rauber A."/>
            <person name="Kanno A."/>
            <person name="Yue Z."/>
            <person name="Chen H."/>
            <person name="Li W."/>
            <person name="Chen Y."/>
            <person name="Xu X."/>
            <person name="Zhang Y."/>
            <person name="Luo S."/>
            <person name="Chen H."/>
            <person name="Gao J."/>
            <person name="Mao Z."/>
            <person name="Pires J.C."/>
            <person name="Luo M."/>
            <person name="Kudrna D."/>
            <person name="Wing R.A."/>
            <person name="Meyers B.C."/>
            <person name="Yi K."/>
            <person name="Kong H."/>
            <person name="Lavrijsen P."/>
            <person name="Sunseri F."/>
            <person name="Falavigna A."/>
            <person name="Ye Y."/>
            <person name="Leebens-Mack J.H."/>
            <person name="Chen G."/>
        </authorList>
    </citation>
    <scope>NUCLEOTIDE SEQUENCE [LARGE SCALE GENOMIC DNA]</scope>
    <source>
        <strain evidence="4">cv. DH0086</strain>
    </source>
</reference>
<dbReference type="EMBL" id="CM007385">
    <property type="protein sequence ID" value="ONK69698.1"/>
    <property type="molecule type" value="Genomic_DNA"/>
</dbReference>
<accession>A0A5P1EUH4</accession>
<dbReference type="Gene3D" id="2.60.40.2810">
    <property type="match status" value="1"/>
</dbReference>
<keyword evidence="1" id="KW-0677">Repeat</keyword>
<dbReference type="AlphaFoldDB" id="A0A5P1EUH4"/>
<dbReference type="PANTHER" id="PTHR38537">
    <property type="entry name" value="JITTERBUG, ISOFORM N"/>
    <property type="match status" value="1"/>
</dbReference>
<keyword evidence="2" id="KW-0472">Membrane</keyword>
<dbReference type="GO" id="GO:0051015">
    <property type="term" value="F:actin filament binding"/>
    <property type="evidence" value="ECO:0007669"/>
    <property type="project" value="InterPro"/>
</dbReference>